<dbReference type="Proteomes" id="UP000005839">
    <property type="component" value="Unassembled WGS sequence"/>
</dbReference>
<name>A9CXJ0_9GAMM</name>
<accession>A9CXJ0</accession>
<keyword evidence="2" id="KW-1185">Reference proteome</keyword>
<proteinExistence type="predicted"/>
<reference evidence="1 2" key="1">
    <citation type="submission" date="2007-10" db="EMBL/GenBank/DDBJ databases">
        <authorList>
            <person name="Yayanos A."/>
            <person name="Ferriera S."/>
            <person name="Johnson J."/>
            <person name="Kravitz S."/>
            <person name="Halpern A."/>
            <person name="Remington K."/>
            <person name="Beeson K."/>
            <person name="Tran B."/>
            <person name="Rogers Y.-H."/>
            <person name="Friedman R."/>
            <person name="Venter J.C."/>
        </authorList>
    </citation>
    <scope>NUCLEOTIDE SEQUENCE [LARGE SCALE GENOMIC DNA]</scope>
    <source>
        <strain evidence="1 2">KT99</strain>
    </source>
</reference>
<dbReference type="EMBL" id="ABIC01000002">
    <property type="protein sequence ID" value="EDQ02655.1"/>
    <property type="molecule type" value="Genomic_DNA"/>
</dbReference>
<gene>
    <name evidence="1" type="ORF">KT99_19097</name>
</gene>
<comment type="caution">
    <text evidence="1">The sequence shown here is derived from an EMBL/GenBank/DDBJ whole genome shotgun (WGS) entry which is preliminary data.</text>
</comment>
<sequence>MFGTIAKLDKQAFQYIFALSEHREWLLLARKISKIEDGPFYCIFSLTLLVSHARGGELFSLALAAFILELPLSF</sequence>
<evidence type="ECO:0000313" key="1">
    <source>
        <dbReference type="EMBL" id="EDQ02655.1"/>
    </source>
</evidence>
<dbReference type="AlphaFoldDB" id="A9CXJ0"/>
<organism evidence="1 2">
    <name type="scientific">Shewanella benthica KT99</name>
    <dbReference type="NCBI Taxonomy" id="314608"/>
    <lineage>
        <taxon>Bacteria</taxon>
        <taxon>Pseudomonadati</taxon>
        <taxon>Pseudomonadota</taxon>
        <taxon>Gammaproteobacteria</taxon>
        <taxon>Alteromonadales</taxon>
        <taxon>Shewanellaceae</taxon>
        <taxon>Shewanella</taxon>
    </lineage>
</organism>
<evidence type="ECO:0000313" key="2">
    <source>
        <dbReference type="Proteomes" id="UP000005839"/>
    </source>
</evidence>
<protein>
    <submittedName>
        <fullName evidence="1">PAP2 family protein</fullName>
    </submittedName>
</protein>
<dbReference type="STRING" id="314608.KT99_19097"/>
<dbReference type="RefSeq" id="WP_005496238.1">
    <property type="nucleotide sequence ID" value="NZ_ABIC01000002.1"/>
</dbReference>